<organism evidence="2 3">
    <name type="scientific">Cetraspora pellucida</name>
    <dbReference type="NCBI Taxonomy" id="1433469"/>
    <lineage>
        <taxon>Eukaryota</taxon>
        <taxon>Fungi</taxon>
        <taxon>Fungi incertae sedis</taxon>
        <taxon>Mucoromycota</taxon>
        <taxon>Glomeromycotina</taxon>
        <taxon>Glomeromycetes</taxon>
        <taxon>Diversisporales</taxon>
        <taxon>Gigasporaceae</taxon>
        <taxon>Cetraspora</taxon>
    </lineage>
</organism>
<dbReference type="OrthoDB" id="2318150at2759"/>
<evidence type="ECO:0000313" key="2">
    <source>
        <dbReference type="EMBL" id="CAG8759542.1"/>
    </source>
</evidence>
<protein>
    <submittedName>
        <fullName evidence="2">16902_t:CDS:1</fullName>
    </submittedName>
</protein>
<keyword evidence="3" id="KW-1185">Reference proteome</keyword>
<sequence>MSSFMDTNREFPFLSRVAFNQLLSEFLSSCSLNQQRKAISTQEDYDLIISILRSPQDTSIETAKDRFWTKKSFYIHNFEISQNPIIQLMEVKNSNKKSDHVICLFQNLYNVLGKIHSNTQQHSGSKKTYEAISNQYAYVSRLFVKLYVSHCTQCCMRRSFLASIIGKTIVSKKLLQHIQEALEVVAFLFSVFTVFGPPYILQNDNESQGSVESSNKTLKNASSIWMEDNNRRDWSIGLPIEWKQHNVNMKEDLPEGIIKNEENFEGADNNNIDDEDNQSKEENRVSDPEDEEYNQAWQFTRDDSNREQINDKNTEMFSEPISQQDIQGVQRQKTNESNNSYNFIPSKKCHYQALQDISNNPKYQHNIYYQIANKNLMNYCSKMKNQMHARYNIYEHIYKVGDLVKIQIAKIDREPGDHCALPCKNVFPAGEVLPLGLKEFPELDNPLTDTTISIIEAARLQSISLASNKGCNCRGDCLTTRCLCRKVNTLCESGYHPKNSKCKHRT</sequence>
<feature type="compositionally biased region" description="Basic and acidic residues" evidence="1">
    <location>
        <begin position="277"/>
        <end position="287"/>
    </location>
</feature>
<feature type="region of interest" description="Disordered" evidence="1">
    <location>
        <begin position="262"/>
        <end position="301"/>
    </location>
</feature>
<accession>A0A9N9NTR6</accession>
<reference evidence="2" key="1">
    <citation type="submission" date="2021-06" db="EMBL/GenBank/DDBJ databases">
        <authorList>
            <person name="Kallberg Y."/>
            <person name="Tangrot J."/>
            <person name="Rosling A."/>
        </authorList>
    </citation>
    <scope>NUCLEOTIDE SEQUENCE</scope>
    <source>
        <strain evidence="2">FL966</strain>
    </source>
</reference>
<evidence type="ECO:0000256" key="1">
    <source>
        <dbReference type="SAM" id="MobiDB-lite"/>
    </source>
</evidence>
<gene>
    <name evidence="2" type="ORF">CPELLU_LOCUS15217</name>
</gene>
<comment type="caution">
    <text evidence="2">The sequence shown here is derived from an EMBL/GenBank/DDBJ whole genome shotgun (WGS) entry which is preliminary data.</text>
</comment>
<proteinExistence type="predicted"/>
<dbReference type="AlphaFoldDB" id="A0A9N9NTR6"/>
<dbReference type="Proteomes" id="UP000789759">
    <property type="component" value="Unassembled WGS sequence"/>
</dbReference>
<name>A0A9N9NTR6_9GLOM</name>
<evidence type="ECO:0000313" key="3">
    <source>
        <dbReference type="Proteomes" id="UP000789759"/>
    </source>
</evidence>
<dbReference type="EMBL" id="CAJVQA010019528">
    <property type="protein sequence ID" value="CAG8759542.1"/>
    <property type="molecule type" value="Genomic_DNA"/>
</dbReference>